<organism evidence="7 10">
    <name type="scientific">Methylopila capsulata</name>
    <dbReference type="NCBI Taxonomy" id="61654"/>
    <lineage>
        <taxon>Bacteria</taxon>
        <taxon>Pseudomonadati</taxon>
        <taxon>Pseudomonadota</taxon>
        <taxon>Alphaproteobacteria</taxon>
        <taxon>Hyphomicrobiales</taxon>
        <taxon>Methylopilaceae</taxon>
        <taxon>Methylopila</taxon>
    </lineage>
</organism>
<feature type="region of interest" description="Disordered" evidence="5">
    <location>
        <begin position="262"/>
        <end position="311"/>
    </location>
</feature>
<dbReference type="CDD" id="cd02440">
    <property type="entry name" value="AdoMet_MTases"/>
    <property type="match status" value="1"/>
</dbReference>
<dbReference type="Gene3D" id="3.40.50.150">
    <property type="entry name" value="Vaccinia Virus protein VP39"/>
    <property type="match status" value="1"/>
</dbReference>
<reference evidence="8 9" key="2">
    <citation type="submission" date="2021-01" db="EMBL/GenBank/DDBJ databases">
        <title>Genomic Encyclopedia of Type Strains, Phase IV (KMG-IV): sequencing the most valuable type-strain genomes for metagenomic binning, comparative biology and taxonomic classification.</title>
        <authorList>
            <person name="Goeker M."/>
        </authorList>
    </citation>
    <scope>NUCLEOTIDE SEQUENCE [LARGE SCALE GENOMIC DNA]</scope>
    <source>
        <strain evidence="8 9">DSM 6130</strain>
    </source>
</reference>
<keyword evidence="3" id="KW-0949">S-adenosyl-L-methionine</keyword>
<dbReference type="InterPro" id="IPR019734">
    <property type="entry name" value="TPR_rpt"/>
</dbReference>
<dbReference type="GO" id="GO:0008757">
    <property type="term" value="F:S-adenosylmethionine-dependent methyltransferase activity"/>
    <property type="evidence" value="ECO:0007669"/>
    <property type="project" value="InterPro"/>
</dbReference>
<evidence type="ECO:0000313" key="8">
    <source>
        <dbReference type="EMBL" id="MBM7850388.1"/>
    </source>
</evidence>
<keyword evidence="4" id="KW-0802">TPR repeat</keyword>
<comment type="caution">
    <text evidence="7">The sequence shown here is derived from an EMBL/GenBank/DDBJ whole genome shotgun (WGS) entry which is preliminary data.</text>
</comment>
<name>A0A9W6ISF4_9HYPH</name>
<evidence type="ECO:0000256" key="1">
    <source>
        <dbReference type="ARBA" id="ARBA00022603"/>
    </source>
</evidence>
<dbReference type="EMBL" id="BSFF01000002">
    <property type="protein sequence ID" value="GLK55681.1"/>
    <property type="molecule type" value="Genomic_DNA"/>
</dbReference>
<dbReference type="RefSeq" id="WP_204948821.1">
    <property type="nucleotide sequence ID" value="NZ_BSFF01000002.1"/>
</dbReference>
<evidence type="ECO:0000256" key="5">
    <source>
        <dbReference type="SAM" id="MobiDB-lite"/>
    </source>
</evidence>
<evidence type="ECO:0000256" key="2">
    <source>
        <dbReference type="ARBA" id="ARBA00022679"/>
    </source>
</evidence>
<evidence type="ECO:0000313" key="10">
    <source>
        <dbReference type="Proteomes" id="UP001143400"/>
    </source>
</evidence>
<dbReference type="SMART" id="SM00138">
    <property type="entry name" value="MeTrc"/>
    <property type="match status" value="1"/>
</dbReference>
<feature type="compositionally biased region" description="Low complexity" evidence="5">
    <location>
        <begin position="279"/>
        <end position="293"/>
    </location>
</feature>
<reference evidence="7" key="3">
    <citation type="submission" date="2023-01" db="EMBL/GenBank/DDBJ databases">
        <authorList>
            <person name="Sun Q."/>
            <person name="Evtushenko L."/>
        </authorList>
    </citation>
    <scope>NUCLEOTIDE SEQUENCE</scope>
    <source>
        <strain evidence="7">VKM B-1606</strain>
    </source>
</reference>
<dbReference type="Gene3D" id="1.25.40.10">
    <property type="entry name" value="Tetratricopeptide repeat domain"/>
    <property type="match status" value="1"/>
</dbReference>
<gene>
    <name evidence="7" type="ORF">GCM10008170_17000</name>
    <name evidence="8" type="ORF">JOD31_000600</name>
</gene>
<dbReference type="PRINTS" id="PR00996">
    <property type="entry name" value="CHERMTFRASE"/>
</dbReference>
<evidence type="ECO:0000313" key="9">
    <source>
        <dbReference type="Proteomes" id="UP000758856"/>
    </source>
</evidence>
<dbReference type="InterPro" id="IPR011990">
    <property type="entry name" value="TPR-like_helical_dom_sf"/>
</dbReference>
<sequence>MILDEVGRLLREEIGLHVASVGGAVVQYAVKTRMAACGFPEPLDYLQRLSSSRQEMQELINAVVIPETWFFRDREAFVAMVRHARAHRRPGAPLRMLSLPCSTGEEPYSLAMAMFDAGFAASDFTIDGVDISTRNIAAATRAVYGRNSFRGADIAFRSRHFEAVEGGHRPSAAVLDQVTFKAGNLFDPAVTPPVEAYDVIFCRNLLIYFDRELQQRSIGRLRQMLVPGGLLLVGPAESSLPTLHGFVSARTPLAFAFYKQDAAPPAEPRPGPSRPRRASPPAVARAGGVRAAASRPEAGPKPAARSAAPVEAPGAAELSLTAIQRAADAGRLDEAKREALAHLAAFGPSADAYYLLGLAHDASQAISEAIENYRKALYLSPDHRETLAHLALALERRGDGAGAKVLSDRLGRIADRSRSQ</sequence>
<dbReference type="PANTHER" id="PTHR24422:SF19">
    <property type="entry name" value="CHEMOTAXIS PROTEIN METHYLTRANSFERASE"/>
    <property type="match status" value="1"/>
</dbReference>
<accession>A0A9W6ISF4</accession>
<dbReference type="PROSITE" id="PS50123">
    <property type="entry name" value="CHER"/>
    <property type="match status" value="1"/>
</dbReference>
<keyword evidence="1 7" id="KW-0489">Methyltransferase</keyword>
<dbReference type="PROSITE" id="PS50005">
    <property type="entry name" value="TPR"/>
    <property type="match status" value="1"/>
</dbReference>
<dbReference type="InterPro" id="IPR029063">
    <property type="entry name" value="SAM-dependent_MTases_sf"/>
</dbReference>
<dbReference type="InterPro" id="IPR000780">
    <property type="entry name" value="CheR_MeTrfase"/>
</dbReference>
<evidence type="ECO:0000259" key="6">
    <source>
        <dbReference type="PROSITE" id="PS50123"/>
    </source>
</evidence>
<dbReference type="SUPFAM" id="SSF53335">
    <property type="entry name" value="S-adenosyl-L-methionine-dependent methyltransferases"/>
    <property type="match status" value="1"/>
</dbReference>
<reference evidence="7" key="1">
    <citation type="journal article" date="2014" name="Int. J. Syst. Evol. Microbiol.">
        <title>Complete genome sequence of Corynebacterium casei LMG S-19264T (=DSM 44701T), isolated from a smear-ripened cheese.</title>
        <authorList>
            <consortium name="US DOE Joint Genome Institute (JGI-PGF)"/>
            <person name="Walter F."/>
            <person name="Albersmeier A."/>
            <person name="Kalinowski J."/>
            <person name="Ruckert C."/>
        </authorList>
    </citation>
    <scope>NUCLEOTIDE SEQUENCE</scope>
    <source>
        <strain evidence="7">VKM B-1606</strain>
    </source>
</reference>
<dbReference type="PROSITE" id="PS50293">
    <property type="entry name" value="TPR_REGION"/>
    <property type="match status" value="1"/>
</dbReference>
<dbReference type="SMART" id="SM00028">
    <property type="entry name" value="TPR"/>
    <property type="match status" value="1"/>
</dbReference>
<dbReference type="EMBL" id="JAFBCY010000001">
    <property type="protein sequence ID" value="MBM7850388.1"/>
    <property type="molecule type" value="Genomic_DNA"/>
</dbReference>
<dbReference type="Pfam" id="PF01739">
    <property type="entry name" value="CheR"/>
    <property type="match status" value="1"/>
</dbReference>
<dbReference type="InterPro" id="IPR022642">
    <property type="entry name" value="CheR_C"/>
</dbReference>
<dbReference type="Proteomes" id="UP001143400">
    <property type="component" value="Unassembled WGS sequence"/>
</dbReference>
<dbReference type="PANTHER" id="PTHR24422">
    <property type="entry name" value="CHEMOTAXIS PROTEIN METHYLTRANSFERASE"/>
    <property type="match status" value="1"/>
</dbReference>
<protein>
    <submittedName>
        <fullName evidence="7 8">Methyltransferase</fullName>
    </submittedName>
</protein>
<keyword evidence="2" id="KW-0808">Transferase</keyword>
<dbReference type="InterPro" id="IPR050903">
    <property type="entry name" value="Bact_Chemotaxis_MeTrfase"/>
</dbReference>
<feature type="domain" description="CheR-type methyltransferase" evidence="6">
    <location>
        <begin position="1"/>
        <end position="238"/>
    </location>
</feature>
<evidence type="ECO:0000313" key="7">
    <source>
        <dbReference type="EMBL" id="GLK55681.1"/>
    </source>
</evidence>
<feature type="repeat" description="TPR" evidence="4">
    <location>
        <begin position="350"/>
        <end position="383"/>
    </location>
</feature>
<dbReference type="SUPFAM" id="SSF48452">
    <property type="entry name" value="TPR-like"/>
    <property type="match status" value="1"/>
</dbReference>
<dbReference type="Proteomes" id="UP000758856">
    <property type="component" value="Unassembled WGS sequence"/>
</dbReference>
<proteinExistence type="predicted"/>
<dbReference type="AlphaFoldDB" id="A0A9W6ISF4"/>
<dbReference type="GO" id="GO:0032259">
    <property type="term" value="P:methylation"/>
    <property type="evidence" value="ECO:0007669"/>
    <property type="project" value="UniProtKB-KW"/>
</dbReference>
<keyword evidence="9" id="KW-1185">Reference proteome</keyword>
<evidence type="ECO:0000256" key="3">
    <source>
        <dbReference type="ARBA" id="ARBA00022691"/>
    </source>
</evidence>
<evidence type="ECO:0000256" key="4">
    <source>
        <dbReference type="PROSITE-ProRule" id="PRU00339"/>
    </source>
</evidence>